<evidence type="ECO:0000313" key="3">
    <source>
        <dbReference type="EMBL" id="CAK8681363.1"/>
    </source>
</evidence>
<evidence type="ECO:0000313" key="4">
    <source>
        <dbReference type="Proteomes" id="UP001642483"/>
    </source>
</evidence>
<dbReference type="EMBL" id="CAWYQH010000079">
    <property type="protein sequence ID" value="CAK8681363.1"/>
    <property type="molecule type" value="Genomic_DNA"/>
</dbReference>
<dbReference type="SUPFAM" id="SSF82895">
    <property type="entry name" value="TSP-1 type 1 repeat"/>
    <property type="match status" value="1"/>
</dbReference>
<organism evidence="3 4">
    <name type="scientific">Clavelina lepadiformis</name>
    <name type="common">Light-bulb sea squirt</name>
    <name type="synonym">Ascidia lepadiformis</name>
    <dbReference type="NCBI Taxonomy" id="159417"/>
    <lineage>
        <taxon>Eukaryota</taxon>
        <taxon>Metazoa</taxon>
        <taxon>Chordata</taxon>
        <taxon>Tunicata</taxon>
        <taxon>Ascidiacea</taxon>
        <taxon>Aplousobranchia</taxon>
        <taxon>Clavelinidae</taxon>
        <taxon>Clavelina</taxon>
    </lineage>
</organism>
<feature type="chain" id="PRO_5046609770" description="Iminophenyl-pyruvate dimer synthase domain-containing protein" evidence="1">
    <location>
        <begin position="24"/>
        <end position="1212"/>
    </location>
</feature>
<dbReference type="Gene3D" id="2.20.100.10">
    <property type="entry name" value="Thrombospondin type-1 (TSP1) repeat"/>
    <property type="match status" value="1"/>
</dbReference>
<dbReference type="InterPro" id="IPR026820">
    <property type="entry name" value="VioB/RebD_dom"/>
</dbReference>
<gene>
    <name evidence="3" type="ORF">CVLEPA_LOCUS11574</name>
</gene>
<dbReference type="PROSITE" id="PS50092">
    <property type="entry name" value="TSP1"/>
    <property type="match status" value="1"/>
</dbReference>
<accession>A0ABP0FTT6</accession>
<name>A0ABP0FTT6_CLALP</name>
<dbReference type="SUPFAM" id="SSF47240">
    <property type="entry name" value="Ferritin-like"/>
    <property type="match status" value="1"/>
</dbReference>
<dbReference type="Pfam" id="PF00090">
    <property type="entry name" value="TSP_1"/>
    <property type="match status" value="1"/>
</dbReference>
<keyword evidence="4" id="KW-1185">Reference proteome</keyword>
<dbReference type="InterPro" id="IPR036383">
    <property type="entry name" value="TSP1_rpt_sf"/>
</dbReference>
<comment type="caution">
    <text evidence="3">The sequence shown here is derived from an EMBL/GenBank/DDBJ whole genome shotgun (WGS) entry which is preliminary data.</text>
</comment>
<feature type="domain" description="Iminophenyl-pyruvate dimer synthase" evidence="2">
    <location>
        <begin position="773"/>
        <end position="1047"/>
    </location>
</feature>
<dbReference type="Pfam" id="PF12902">
    <property type="entry name" value="Ferritin-like"/>
    <property type="match status" value="1"/>
</dbReference>
<dbReference type="PANTHER" id="PTHR34400:SF4">
    <property type="entry name" value="MEMBRANE PROTEIN"/>
    <property type="match status" value="1"/>
</dbReference>
<feature type="signal peptide" evidence="1">
    <location>
        <begin position="1"/>
        <end position="23"/>
    </location>
</feature>
<dbReference type="InterPro" id="IPR009078">
    <property type="entry name" value="Ferritin-like_SF"/>
</dbReference>
<sequence>MFKLKYISAICVITTVFVADVNGDSSTTGNDQQQSKWSAWSVCSATCGRGFRTRARQNCNSAESTCNDKKDCFNRLCPSYLDWPRIHFSGRFVADIPTTNNVRCFYQPNGFCPTCDTNRAKTETGLFTQEGTDRPRFIFGRRSYNAMGTSHFYFYQAKVTSACWNGSSDCVTDDPIVQRAVRNPHPGRLVDLDVDWQIASEIYGFKVHIPGVFTASMKRTLITSITSRIPSVSGDMSLVGNFKGKLTNITWIDPVFKDKFQNAKELSIRFQLDLFNGSIMEGRVMGTIGMTSPDDPNMVYGAREMKPSQIPHNGSVPFYISRKYKKLVLDMSGVMDCDVKGNFNVTDKLLDVVVLPNSDQSCHSLIDHDCDKRELHCEGKNFILLTLDGGLNKTQTTQEWYTIFGGIVEIDLDWAEDDVFYLLSNSRMGIVQRTPTSNRETQRSGLSSFTSCGGSSSDTCGGESSSADSCEIFMLENPRGVNIKPTKDITHRLNYKEEWKIEAVASTFGRPLKGSKVDLKIIKIFNGLYKCEQSPIPCSPKIAFPHDMVQLSESAETDANGLAELSISVPKKPGFPRGCGLDGQIFPLGLILSFPTRNGVKSVGDGGMFQTATGDQDSQNNAKEQCNLYQAYFNVPLTLQVYGSLNESVMSKECPSLDDGVRDIFNQYAGFGPVMAKRNIIDLKDLRSVRQKLYLMNMSMFEFDFEHPNFMPVTRDLSGDKTELIRRWIECEASGRNKADEESRQSSPSQTMAEVCGTPENLKKSVGELQTLLQFGMWIELYIIPPYLTAYMSMRPNANKQVSDMLLSIAIEEMNHLAYDANVLNAIGGNPNLTDSYWLPDYPTPFPSTDEFAINPGLIMKLKKMSNSLAKEVFSEIEKPDSPDVYKIIHFIADLWKQLHGSTRYTSERQPKWARSLGLHTALKTDFTFSGDDLWKKLFDKATEMLQERDVSDAYTIGAFYTKVLLRLIQVESCVKAESPMNTIFTGDPELQLRRNSVDDLKSAIEALLDVVYQGEGGYPCLPYITDLDGNPFPDHEKTHFIKYQEIAFGRKLVALNIDEQPPRWAGVPCLTHEHCVDISAEDKVFCYVGESLSINEDTDVWPIASVPTDIHGYLDDKKINELTLRTIYEFNMIYTNLLQCLESTMNGNPKGMSTCIARMYELLNVGKRLVKMPISSSSGFTATPTWTYILDPFQQEGEQVSHNEQADIEFC</sequence>
<dbReference type="InterPro" id="IPR012347">
    <property type="entry name" value="Ferritin-like"/>
</dbReference>
<dbReference type="Gene3D" id="1.20.1260.10">
    <property type="match status" value="1"/>
</dbReference>
<dbReference type="SMART" id="SM00209">
    <property type="entry name" value="TSP1"/>
    <property type="match status" value="1"/>
</dbReference>
<evidence type="ECO:0000259" key="2">
    <source>
        <dbReference type="Pfam" id="PF12902"/>
    </source>
</evidence>
<dbReference type="PANTHER" id="PTHR34400">
    <property type="match status" value="1"/>
</dbReference>
<reference evidence="3 4" key="1">
    <citation type="submission" date="2024-02" db="EMBL/GenBank/DDBJ databases">
        <authorList>
            <person name="Daric V."/>
            <person name="Darras S."/>
        </authorList>
    </citation>
    <scope>NUCLEOTIDE SEQUENCE [LARGE SCALE GENOMIC DNA]</scope>
</reference>
<protein>
    <recommendedName>
        <fullName evidence="2">Iminophenyl-pyruvate dimer synthase domain-containing protein</fullName>
    </recommendedName>
</protein>
<evidence type="ECO:0000256" key="1">
    <source>
        <dbReference type="SAM" id="SignalP"/>
    </source>
</evidence>
<proteinExistence type="predicted"/>
<dbReference type="Proteomes" id="UP001642483">
    <property type="component" value="Unassembled WGS sequence"/>
</dbReference>
<keyword evidence="1" id="KW-0732">Signal</keyword>
<dbReference type="InterPro" id="IPR000884">
    <property type="entry name" value="TSP1_rpt"/>
</dbReference>